<keyword evidence="4" id="KW-0067">ATP-binding</keyword>
<keyword evidence="8" id="KW-1185">Reference proteome</keyword>
<keyword evidence="5" id="KW-0812">Transmembrane</keyword>
<dbReference type="Gene3D" id="1.10.510.10">
    <property type="entry name" value="Transferase(Phosphotransferase) domain 1"/>
    <property type="match status" value="1"/>
</dbReference>
<dbReference type="RefSeq" id="WP_274150585.1">
    <property type="nucleotide sequence ID" value="NZ_CP117811.1"/>
</dbReference>
<dbReference type="PANTHER" id="PTHR43289:SF6">
    <property type="entry name" value="SERINE_THREONINE-PROTEIN KINASE NEKL-3"/>
    <property type="match status" value="1"/>
</dbReference>
<gene>
    <name evidence="7" type="ORF">PQO03_00885</name>
</gene>
<evidence type="ECO:0000256" key="5">
    <source>
        <dbReference type="SAM" id="Phobius"/>
    </source>
</evidence>
<dbReference type="CDD" id="cd14014">
    <property type="entry name" value="STKc_PknB_like"/>
    <property type="match status" value="1"/>
</dbReference>
<evidence type="ECO:0000256" key="3">
    <source>
        <dbReference type="ARBA" id="ARBA00022777"/>
    </source>
</evidence>
<dbReference type="PROSITE" id="PS50011">
    <property type="entry name" value="PROTEIN_KINASE_DOM"/>
    <property type="match status" value="1"/>
</dbReference>
<reference evidence="7 8" key="1">
    <citation type="submission" date="2023-02" db="EMBL/GenBank/DDBJ databases">
        <title>Genome sequence of Lentisphaera profundi SAORIC-696.</title>
        <authorList>
            <person name="Kim e."/>
            <person name="Cho J.-C."/>
            <person name="Choi A."/>
            <person name="Kang I."/>
        </authorList>
    </citation>
    <scope>NUCLEOTIDE SEQUENCE [LARGE SCALE GENOMIC DNA]</scope>
    <source>
        <strain evidence="7 8">SAORIC-696</strain>
    </source>
</reference>
<keyword evidence="3 7" id="KW-0418">Kinase</keyword>
<dbReference type="Proteomes" id="UP001214250">
    <property type="component" value="Chromosome 1"/>
</dbReference>
<proteinExistence type="predicted"/>
<protein>
    <submittedName>
        <fullName evidence="7">Serine/threonine-protein kinase</fullName>
    </submittedName>
</protein>
<dbReference type="InterPro" id="IPR000719">
    <property type="entry name" value="Prot_kinase_dom"/>
</dbReference>
<evidence type="ECO:0000313" key="8">
    <source>
        <dbReference type="Proteomes" id="UP001214250"/>
    </source>
</evidence>
<evidence type="ECO:0000259" key="6">
    <source>
        <dbReference type="PROSITE" id="PS50011"/>
    </source>
</evidence>
<evidence type="ECO:0000313" key="7">
    <source>
        <dbReference type="EMBL" id="WDE96520.1"/>
    </source>
</evidence>
<feature type="domain" description="Protein kinase" evidence="6">
    <location>
        <begin position="43"/>
        <end position="339"/>
    </location>
</feature>
<evidence type="ECO:0000256" key="1">
    <source>
        <dbReference type="ARBA" id="ARBA00022679"/>
    </source>
</evidence>
<keyword evidence="1" id="KW-0808">Transferase</keyword>
<dbReference type="EMBL" id="CP117811">
    <property type="protein sequence ID" value="WDE96520.1"/>
    <property type="molecule type" value="Genomic_DNA"/>
</dbReference>
<evidence type="ECO:0000256" key="4">
    <source>
        <dbReference type="ARBA" id="ARBA00022840"/>
    </source>
</evidence>
<keyword evidence="5" id="KW-1133">Transmembrane helix</keyword>
<feature type="transmembrane region" description="Helical" evidence="5">
    <location>
        <begin position="362"/>
        <end position="381"/>
    </location>
</feature>
<sequence length="684" mass="78059">MDLSKKLQNLDELENDFSEQLDLHDLYNFSELNAEELSEVTPLLNSLCIDRKRYGEVLESFTGGEKRVDRVHDFCAGRDVALATPLKNENELDYEDFLREARITSRLQHPNIMSIHDIGLDENKSPYFTMDFISGQSLALLLKDRGNNKNLLNERLGLFQKVCDAIAYAHSRGVIHLDLKPENINVGSFGEVVVYDWGLAKIIDQRIKVPEQNESSEELDMLNDVTLSGQVKGTPGYLAPEQIGDDCEKSKRSDVYALGAILYAILTGHPPISADNMEDLIRKTKQGIISGAKETYPDQFIPSSLSAVCMKALSRDPEERYTSVEELQNEIVKYQHGFATEAEHASTWMQLKLLMKRHQKTFSITMTFLLVLICFGAFSFVRISHEKNQALAAQSDAEENFFLYKTENELKQKLDKDLRSLVHQSSLGGHYETTRIMIESVDKALLDPESQLDKNQLLSFKGDLHFTLQEFNKAAAAYSESNPILYEISSEYARIKVDDATLLSNRQLGDLLESFITSKYKYVAYQTFYYHVLRSENSDPQSYTKAVKNLLDLLNNKAHWLFAELTLSRGNEFNHLDLSEAPYQIFILPIATEEPYNVLACLDINSIDFHGSDFSDFERLLGLRLEVLDIRQTKLGHEKIKLMNEKLGLKKLIIEEGQFENDRIKQLAKYVEIEIVLAGKRIQE</sequence>
<dbReference type="InterPro" id="IPR011009">
    <property type="entry name" value="Kinase-like_dom_sf"/>
</dbReference>
<name>A0ABY7VTG7_9BACT</name>
<evidence type="ECO:0000256" key="2">
    <source>
        <dbReference type="ARBA" id="ARBA00022741"/>
    </source>
</evidence>
<keyword evidence="2" id="KW-0547">Nucleotide-binding</keyword>
<keyword evidence="5" id="KW-0472">Membrane</keyword>
<dbReference type="SMART" id="SM00220">
    <property type="entry name" value="S_TKc"/>
    <property type="match status" value="1"/>
</dbReference>
<dbReference type="GO" id="GO:0016301">
    <property type="term" value="F:kinase activity"/>
    <property type="evidence" value="ECO:0007669"/>
    <property type="project" value="UniProtKB-KW"/>
</dbReference>
<organism evidence="7 8">
    <name type="scientific">Lentisphaera profundi</name>
    <dbReference type="NCBI Taxonomy" id="1658616"/>
    <lineage>
        <taxon>Bacteria</taxon>
        <taxon>Pseudomonadati</taxon>
        <taxon>Lentisphaerota</taxon>
        <taxon>Lentisphaeria</taxon>
        <taxon>Lentisphaerales</taxon>
        <taxon>Lentisphaeraceae</taxon>
        <taxon>Lentisphaera</taxon>
    </lineage>
</organism>
<accession>A0ABY7VTG7</accession>
<dbReference type="SUPFAM" id="SSF56112">
    <property type="entry name" value="Protein kinase-like (PK-like)"/>
    <property type="match status" value="1"/>
</dbReference>
<dbReference type="Pfam" id="PF00069">
    <property type="entry name" value="Pkinase"/>
    <property type="match status" value="1"/>
</dbReference>
<dbReference type="PANTHER" id="PTHR43289">
    <property type="entry name" value="MITOGEN-ACTIVATED PROTEIN KINASE KINASE KINASE 20-RELATED"/>
    <property type="match status" value="1"/>
</dbReference>